<dbReference type="PROSITE" id="PS50011">
    <property type="entry name" value="PROTEIN_KINASE_DOM"/>
    <property type="match status" value="1"/>
</dbReference>
<dbReference type="HOGENOM" id="CLU_000288_7_37_1"/>
<gene>
    <name evidence="3" type="ORF">M407DRAFT_29061</name>
</gene>
<dbReference type="SUPFAM" id="SSF48452">
    <property type="entry name" value="TPR-like"/>
    <property type="match status" value="1"/>
</dbReference>
<dbReference type="Proteomes" id="UP000054248">
    <property type="component" value="Unassembled WGS sequence"/>
</dbReference>
<dbReference type="InterPro" id="IPR000719">
    <property type="entry name" value="Prot_kinase_dom"/>
</dbReference>
<dbReference type="GO" id="GO:0005524">
    <property type="term" value="F:ATP binding"/>
    <property type="evidence" value="ECO:0007669"/>
    <property type="project" value="InterPro"/>
</dbReference>
<dbReference type="SUPFAM" id="SSF56112">
    <property type="entry name" value="Protein kinase-like (PK-like)"/>
    <property type="match status" value="1"/>
</dbReference>
<dbReference type="PANTHER" id="PTHR44329">
    <property type="entry name" value="SERINE/THREONINE-PROTEIN KINASE TNNI3K-RELATED"/>
    <property type="match status" value="1"/>
</dbReference>
<feature type="domain" description="Protein kinase" evidence="2">
    <location>
        <begin position="78"/>
        <end position="375"/>
    </location>
</feature>
<keyword evidence="1" id="KW-0802">TPR repeat</keyword>
<dbReference type="GO" id="GO:0004674">
    <property type="term" value="F:protein serine/threonine kinase activity"/>
    <property type="evidence" value="ECO:0007669"/>
    <property type="project" value="TreeGrafter"/>
</dbReference>
<evidence type="ECO:0000256" key="1">
    <source>
        <dbReference type="PROSITE-ProRule" id="PRU00339"/>
    </source>
</evidence>
<keyword evidence="4" id="KW-1185">Reference proteome</keyword>
<protein>
    <recommendedName>
        <fullName evidence="2">Protein kinase domain-containing protein</fullName>
    </recommendedName>
</protein>
<evidence type="ECO:0000313" key="3">
    <source>
        <dbReference type="EMBL" id="KIO21344.1"/>
    </source>
</evidence>
<dbReference type="Gene3D" id="1.10.510.10">
    <property type="entry name" value="Transferase(Phosphotransferase) domain 1"/>
    <property type="match status" value="1"/>
</dbReference>
<feature type="repeat" description="TPR" evidence="1">
    <location>
        <begin position="388"/>
        <end position="421"/>
    </location>
</feature>
<accession>A0A0C3QAW1</accession>
<dbReference type="PANTHER" id="PTHR44329:SF214">
    <property type="entry name" value="PROTEIN KINASE DOMAIN-CONTAINING PROTEIN"/>
    <property type="match status" value="1"/>
</dbReference>
<dbReference type="InterPro" id="IPR011990">
    <property type="entry name" value="TPR-like_helical_dom_sf"/>
</dbReference>
<dbReference type="Pfam" id="PF13424">
    <property type="entry name" value="TPR_12"/>
    <property type="match status" value="1"/>
</dbReference>
<dbReference type="InterPro" id="IPR019734">
    <property type="entry name" value="TPR_rpt"/>
</dbReference>
<evidence type="ECO:0000313" key="4">
    <source>
        <dbReference type="Proteomes" id="UP000054248"/>
    </source>
</evidence>
<dbReference type="PROSITE" id="PS50005">
    <property type="entry name" value="TPR"/>
    <property type="match status" value="1"/>
</dbReference>
<dbReference type="Pfam" id="PF00069">
    <property type="entry name" value="Pkinase"/>
    <property type="match status" value="1"/>
</dbReference>
<name>A0A0C3QAW1_9AGAM</name>
<dbReference type="Gene3D" id="1.25.40.10">
    <property type="entry name" value="Tetratricopeptide repeat domain"/>
    <property type="match status" value="1"/>
</dbReference>
<reference evidence="4" key="2">
    <citation type="submission" date="2015-01" db="EMBL/GenBank/DDBJ databases">
        <title>Evolutionary Origins and Diversification of the Mycorrhizal Mutualists.</title>
        <authorList>
            <consortium name="DOE Joint Genome Institute"/>
            <consortium name="Mycorrhizal Genomics Consortium"/>
            <person name="Kohler A."/>
            <person name="Kuo A."/>
            <person name="Nagy L.G."/>
            <person name="Floudas D."/>
            <person name="Copeland A."/>
            <person name="Barry K.W."/>
            <person name="Cichocki N."/>
            <person name="Veneault-Fourrey C."/>
            <person name="LaButti K."/>
            <person name="Lindquist E.A."/>
            <person name="Lipzen A."/>
            <person name="Lundell T."/>
            <person name="Morin E."/>
            <person name="Murat C."/>
            <person name="Riley R."/>
            <person name="Ohm R."/>
            <person name="Sun H."/>
            <person name="Tunlid A."/>
            <person name="Henrissat B."/>
            <person name="Grigoriev I.V."/>
            <person name="Hibbett D.S."/>
            <person name="Martin F."/>
        </authorList>
    </citation>
    <scope>NUCLEOTIDE SEQUENCE [LARGE SCALE GENOMIC DNA]</scope>
    <source>
        <strain evidence="4">MUT 4182</strain>
    </source>
</reference>
<organism evidence="3 4">
    <name type="scientific">Tulasnella calospora MUT 4182</name>
    <dbReference type="NCBI Taxonomy" id="1051891"/>
    <lineage>
        <taxon>Eukaryota</taxon>
        <taxon>Fungi</taxon>
        <taxon>Dikarya</taxon>
        <taxon>Basidiomycota</taxon>
        <taxon>Agaricomycotina</taxon>
        <taxon>Agaricomycetes</taxon>
        <taxon>Cantharellales</taxon>
        <taxon>Tulasnellaceae</taxon>
        <taxon>Tulasnella</taxon>
    </lineage>
</organism>
<dbReference type="InterPro" id="IPR008271">
    <property type="entry name" value="Ser/Thr_kinase_AS"/>
</dbReference>
<dbReference type="AlphaFoldDB" id="A0A0C3QAW1"/>
<dbReference type="SMART" id="SM00028">
    <property type="entry name" value="TPR"/>
    <property type="match status" value="3"/>
</dbReference>
<dbReference type="SMART" id="SM00220">
    <property type="entry name" value="S_TKc"/>
    <property type="match status" value="1"/>
</dbReference>
<feature type="non-terminal residue" evidence="3">
    <location>
        <position position="510"/>
    </location>
</feature>
<proteinExistence type="predicted"/>
<dbReference type="STRING" id="1051891.A0A0C3QAW1"/>
<dbReference type="InterPro" id="IPR011009">
    <property type="entry name" value="Kinase-like_dom_sf"/>
</dbReference>
<dbReference type="InterPro" id="IPR051681">
    <property type="entry name" value="Ser/Thr_Kinases-Pseudokinases"/>
</dbReference>
<reference evidence="3 4" key="1">
    <citation type="submission" date="2014-04" db="EMBL/GenBank/DDBJ databases">
        <authorList>
            <consortium name="DOE Joint Genome Institute"/>
            <person name="Kuo A."/>
            <person name="Girlanda M."/>
            <person name="Perotto S."/>
            <person name="Kohler A."/>
            <person name="Nagy L.G."/>
            <person name="Floudas D."/>
            <person name="Copeland A."/>
            <person name="Barry K.W."/>
            <person name="Cichocki N."/>
            <person name="Veneault-Fourrey C."/>
            <person name="LaButti K."/>
            <person name="Lindquist E.A."/>
            <person name="Lipzen A."/>
            <person name="Lundell T."/>
            <person name="Morin E."/>
            <person name="Murat C."/>
            <person name="Sun H."/>
            <person name="Tunlid A."/>
            <person name="Henrissat B."/>
            <person name="Grigoriev I.V."/>
            <person name="Hibbett D.S."/>
            <person name="Martin F."/>
            <person name="Nordberg H.P."/>
            <person name="Cantor M.N."/>
            <person name="Hua S.X."/>
        </authorList>
    </citation>
    <scope>NUCLEOTIDE SEQUENCE [LARGE SCALE GENOMIC DNA]</scope>
    <source>
        <strain evidence="3 4">MUT 4182</strain>
    </source>
</reference>
<sequence length="510" mass="56093">MRRFISKLAKRLQGSRFWQLFSRSRAALVGQTAGGARDAGAQQGASPDAAVETIPGKLSARERLDHLSGFRLSWDEISFPSSTSHRGGKAKVVQATVRREAGNEETVAVKKLYYHKDMEIRKFSNEFVHEVELLAGLSHENIVRLIGFAEQLEQGEAWIVLSWHPNGNVREFLVTGELEIPERISLIKDTFGGLMYLHSRNPPICHGDLKSLNILVSSSYRAIITDFGSARVRDELAERVVPEDRGPATSQSLTGEEAKIRVGATGNQLTLTGPAWSLRWAPPEVVNGAITSLPGDMWSAGWVCWEIMTNEFPFPKLNLERAIALTVIRGKVPSTHDDAQLSQITALCSLMTDCWKFDPIDRPGVAQCQNEVAWMPSTPPSGVKTPSIELLLQMGELHLSHGRQEEAASLFQQALAVGGSAGGSEGIAKALFALGRTYYLQTKCSESEESFVQAQQIFTRIGDDQGRAAALQGLGELYRLQTRYSEAEESFVQAQQIFTRIGNDQGLADT</sequence>
<dbReference type="PROSITE" id="PS00108">
    <property type="entry name" value="PROTEIN_KINASE_ST"/>
    <property type="match status" value="1"/>
</dbReference>
<dbReference type="EMBL" id="KN823141">
    <property type="protein sequence ID" value="KIO21344.1"/>
    <property type="molecule type" value="Genomic_DNA"/>
</dbReference>
<dbReference type="OrthoDB" id="4590507at2759"/>
<evidence type="ECO:0000259" key="2">
    <source>
        <dbReference type="PROSITE" id="PS50011"/>
    </source>
</evidence>